<accession>A0A0M0GFV1</accession>
<dbReference type="PANTHER" id="PTHR43877:SF2">
    <property type="entry name" value="AMINOALKYLPHOSPHONATE N-ACETYLTRANSFERASE-RELATED"/>
    <property type="match status" value="1"/>
</dbReference>
<keyword evidence="5" id="KW-1185">Reference proteome</keyword>
<dbReference type="InterPro" id="IPR000182">
    <property type="entry name" value="GNAT_dom"/>
</dbReference>
<name>A0A0M0GFV1_SPOGL</name>
<evidence type="ECO:0000313" key="4">
    <source>
        <dbReference type="EMBL" id="KON88795.1"/>
    </source>
</evidence>
<dbReference type="Proteomes" id="UP000037109">
    <property type="component" value="Unassembled WGS sequence"/>
</dbReference>
<dbReference type="InterPro" id="IPR016181">
    <property type="entry name" value="Acyl_CoA_acyltransferase"/>
</dbReference>
<keyword evidence="2" id="KW-0012">Acyltransferase</keyword>
<dbReference type="EMBL" id="LGUF01000007">
    <property type="protein sequence ID" value="KON88795.1"/>
    <property type="molecule type" value="Genomic_DNA"/>
</dbReference>
<evidence type="ECO:0000256" key="1">
    <source>
        <dbReference type="ARBA" id="ARBA00022679"/>
    </source>
</evidence>
<dbReference type="SUPFAM" id="SSF55729">
    <property type="entry name" value="Acyl-CoA N-acyltransferases (Nat)"/>
    <property type="match status" value="1"/>
</dbReference>
<proteinExistence type="predicted"/>
<evidence type="ECO:0000259" key="3">
    <source>
        <dbReference type="PROSITE" id="PS51186"/>
    </source>
</evidence>
<dbReference type="OrthoDB" id="5319888at2"/>
<organism evidence="4 5">
    <name type="scientific">Sporosarcina globispora</name>
    <name type="common">Bacillus globisporus</name>
    <dbReference type="NCBI Taxonomy" id="1459"/>
    <lineage>
        <taxon>Bacteria</taxon>
        <taxon>Bacillati</taxon>
        <taxon>Bacillota</taxon>
        <taxon>Bacilli</taxon>
        <taxon>Bacillales</taxon>
        <taxon>Caryophanaceae</taxon>
        <taxon>Sporosarcina</taxon>
    </lineage>
</organism>
<sequence length="149" mass="16702">MHFRKANEEDLPAIVRLLADDELGAKRERYEESLPDCYYKAFKGIEAQAGNQIILAIDGQMVIGCLQLTIIPGLARQGMKRAQIEGVRVDQRCRGKGVGEALFNEAISIAKSEECGLVQLTTDKQRDDAHRFYNKMGFIASHEGMKLIF</sequence>
<dbReference type="STRING" id="1459.AF332_19650"/>
<comment type="caution">
    <text evidence="4">The sequence shown here is derived from an EMBL/GenBank/DDBJ whole genome shotgun (WGS) entry which is preliminary data.</text>
</comment>
<feature type="domain" description="N-acetyltransferase" evidence="3">
    <location>
        <begin position="1"/>
        <end position="149"/>
    </location>
</feature>
<gene>
    <name evidence="4" type="ORF">AF332_19650</name>
</gene>
<dbReference type="PANTHER" id="PTHR43877">
    <property type="entry name" value="AMINOALKYLPHOSPHONATE N-ACETYLTRANSFERASE-RELATED-RELATED"/>
    <property type="match status" value="1"/>
</dbReference>
<dbReference type="PROSITE" id="PS51186">
    <property type="entry name" value="GNAT"/>
    <property type="match status" value="1"/>
</dbReference>
<dbReference type="Pfam" id="PF00583">
    <property type="entry name" value="Acetyltransf_1"/>
    <property type="match status" value="1"/>
</dbReference>
<dbReference type="RefSeq" id="WP_053436176.1">
    <property type="nucleotide sequence ID" value="NZ_LGUF01000007.1"/>
</dbReference>
<dbReference type="CDD" id="cd04301">
    <property type="entry name" value="NAT_SF"/>
    <property type="match status" value="1"/>
</dbReference>
<evidence type="ECO:0000313" key="5">
    <source>
        <dbReference type="Proteomes" id="UP000037109"/>
    </source>
</evidence>
<keyword evidence="1 4" id="KW-0808">Transferase</keyword>
<reference evidence="5" key="1">
    <citation type="submission" date="2015-07" db="EMBL/GenBank/DDBJ databases">
        <title>Fjat-10036 dsm4.</title>
        <authorList>
            <person name="Liu B."/>
            <person name="Wang J."/>
            <person name="Zhu Y."/>
            <person name="Liu G."/>
            <person name="Chen Q."/>
            <person name="Chen Z."/>
            <person name="Lan J."/>
            <person name="Che J."/>
            <person name="Ge C."/>
            <person name="Shi H."/>
            <person name="Pan Z."/>
            <person name="Liu X."/>
        </authorList>
    </citation>
    <scope>NUCLEOTIDE SEQUENCE [LARGE SCALE GENOMIC DNA]</scope>
    <source>
        <strain evidence="5">DSM 4</strain>
    </source>
</reference>
<evidence type="ECO:0000256" key="2">
    <source>
        <dbReference type="ARBA" id="ARBA00023315"/>
    </source>
</evidence>
<protein>
    <submittedName>
        <fullName evidence="4">GNAT family acetyltransferase</fullName>
    </submittedName>
</protein>
<dbReference type="Gene3D" id="3.40.630.30">
    <property type="match status" value="1"/>
</dbReference>
<dbReference type="InterPro" id="IPR050832">
    <property type="entry name" value="Bact_Acetyltransf"/>
</dbReference>
<dbReference type="GO" id="GO:0016747">
    <property type="term" value="F:acyltransferase activity, transferring groups other than amino-acyl groups"/>
    <property type="evidence" value="ECO:0007669"/>
    <property type="project" value="InterPro"/>
</dbReference>
<dbReference type="AlphaFoldDB" id="A0A0M0GFV1"/>
<dbReference type="PATRIC" id="fig|1459.3.peg.4327"/>